<dbReference type="CDD" id="cd00586">
    <property type="entry name" value="4HBT"/>
    <property type="match status" value="1"/>
</dbReference>
<dbReference type="InterPro" id="IPR045023">
    <property type="entry name" value="FATA/B"/>
</dbReference>
<protein>
    <submittedName>
        <fullName evidence="4">Acyl-ACP thioesterase</fullName>
    </submittedName>
</protein>
<dbReference type="Gene3D" id="3.10.129.10">
    <property type="entry name" value="Hotdog Thioesterase"/>
    <property type="match status" value="1"/>
</dbReference>
<dbReference type="PANTHER" id="PTHR31727:SF6">
    <property type="entry name" value="OLEOYL-ACYL CARRIER PROTEIN THIOESTERASE 1, CHLOROPLASTIC"/>
    <property type="match status" value="1"/>
</dbReference>
<dbReference type="eggNOG" id="COG3884">
    <property type="taxonomic scope" value="Bacteria"/>
</dbReference>
<evidence type="ECO:0000256" key="2">
    <source>
        <dbReference type="ARBA" id="ARBA00022946"/>
    </source>
</evidence>
<evidence type="ECO:0000256" key="1">
    <source>
        <dbReference type="ARBA" id="ARBA00006500"/>
    </source>
</evidence>
<evidence type="ECO:0000313" key="5">
    <source>
        <dbReference type="Proteomes" id="UP000005753"/>
    </source>
</evidence>
<evidence type="ECO:0000313" key="4">
    <source>
        <dbReference type="EMBL" id="EIM57815.1"/>
    </source>
</evidence>
<evidence type="ECO:0000259" key="3">
    <source>
        <dbReference type="Pfam" id="PF01643"/>
    </source>
</evidence>
<dbReference type="Proteomes" id="UP000005753">
    <property type="component" value="Chromosome"/>
</dbReference>
<proteinExistence type="inferred from homology"/>
<dbReference type="AlphaFoldDB" id="I5AVJ2"/>
<accession>I5AVJ2</accession>
<keyword evidence="5" id="KW-1185">Reference proteome</keyword>
<dbReference type="OrthoDB" id="9801517at2"/>
<reference evidence="4 5" key="1">
    <citation type="submission" date="2010-08" db="EMBL/GenBank/DDBJ databases">
        <authorList>
            <consortium name="US DOE Joint Genome Institute (JGI-PGF)"/>
            <person name="Lucas S."/>
            <person name="Copeland A."/>
            <person name="Lapidus A."/>
            <person name="Cheng J.-F."/>
            <person name="Bruce D."/>
            <person name="Goodwin L."/>
            <person name="Pitluck S."/>
            <person name="Land M.L."/>
            <person name="Hauser L."/>
            <person name="Chang Y.-J."/>
            <person name="Anderson I.J."/>
            <person name="Johnson E."/>
            <person name="Mulhopadhyay B."/>
            <person name="Kyrpides N."/>
            <person name="Woyke T.J."/>
        </authorList>
    </citation>
    <scope>NUCLEOTIDE SEQUENCE [LARGE SCALE GENOMIC DNA]</scope>
    <source>
        <strain evidence="4 5">6</strain>
    </source>
</reference>
<sequence length="243" mass="28363">MKYIYDGRIRFSEVDENRNMTIYSWLNYLQDCATFHGEDIGLGISHNREIGCAWVIADLQLHIFRNVCINEEIRVNTWADKFRGVIGHRCFSVEDKDGNIVGLANSNWVFMDMVKQVPVRVPDYQIEAYGSHPEWKIQEDLGKRKIRMPDGGEMRKPFYILESHLDTNMHMNNAQYVRLAGKYLPGGLTVSHLRCEWVRQARLGDRITPRVTEAEGKWYVEFLTDEGEPYFMSEFTPVEQTTT</sequence>
<dbReference type="SUPFAM" id="SSF54637">
    <property type="entry name" value="Thioesterase/thiol ester dehydrase-isomerase"/>
    <property type="match status" value="2"/>
</dbReference>
<dbReference type="EMBL" id="CM001487">
    <property type="protein sequence ID" value="EIM57815.1"/>
    <property type="molecule type" value="Genomic_DNA"/>
</dbReference>
<dbReference type="InterPro" id="IPR029069">
    <property type="entry name" value="HotDog_dom_sf"/>
</dbReference>
<name>I5AVJ2_EUBC6</name>
<dbReference type="InterPro" id="IPR002864">
    <property type="entry name" value="Acyl-ACP_thioesterase_NHD"/>
</dbReference>
<dbReference type="GO" id="GO:0016297">
    <property type="term" value="F:fatty acyl-[ACP] hydrolase activity"/>
    <property type="evidence" value="ECO:0007669"/>
    <property type="project" value="InterPro"/>
</dbReference>
<comment type="similarity">
    <text evidence="1">Belongs to the acyl-ACP thioesterase family.</text>
</comment>
<dbReference type="Pfam" id="PF01643">
    <property type="entry name" value="Acyl-ACP_TE"/>
    <property type="match status" value="1"/>
</dbReference>
<dbReference type="PANTHER" id="PTHR31727">
    <property type="entry name" value="OLEOYL-ACYL CARRIER PROTEIN THIOESTERASE 1, CHLOROPLASTIC"/>
    <property type="match status" value="1"/>
</dbReference>
<gene>
    <name evidence="4" type="ORF">EubceDRAFT1_2045</name>
</gene>
<organism evidence="4 5">
    <name type="scientific">Eubacterium cellulosolvens (strain ATCC 43171 / JCM 9499 / 6)</name>
    <name type="common">Cillobacterium cellulosolvens</name>
    <dbReference type="NCBI Taxonomy" id="633697"/>
    <lineage>
        <taxon>Bacteria</taxon>
        <taxon>Bacillati</taxon>
        <taxon>Bacillota</taxon>
        <taxon>Clostridia</taxon>
        <taxon>Eubacteriales</taxon>
        <taxon>Eubacteriaceae</taxon>
        <taxon>Eubacterium</taxon>
    </lineage>
</organism>
<feature type="domain" description="Acyl-ACP thioesterase N-terminal hotdog" evidence="3">
    <location>
        <begin position="8"/>
        <end position="127"/>
    </location>
</feature>
<keyword evidence="2" id="KW-0809">Transit peptide</keyword>
<reference evidence="4 5" key="2">
    <citation type="submission" date="2012-02" db="EMBL/GenBank/DDBJ databases">
        <title>Improved High-Quality Draft sequence of Eubacterium cellulosolvens 6.</title>
        <authorList>
            <consortium name="US DOE Joint Genome Institute"/>
            <person name="Lucas S."/>
            <person name="Han J."/>
            <person name="Lapidus A."/>
            <person name="Cheng J.-F."/>
            <person name="Goodwin L."/>
            <person name="Pitluck S."/>
            <person name="Peters L."/>
            <person name="Mikhailova N."/>
            <person name="Gu W."/>
            <person name="Detter J.C."/>
            <person name="Han C."/>
            <person name="Tapia R."/>
            <person name="Land M."/>
            <person name="Hauser L."/>
            <person name="Kyrpides N."/>
            <person name="Ivanova N."/>
            <person name="Pagani I."/>
            <person name="Johnson E."/>
            <person name="Mukhopadhyay B."/>
            <person name="Anderson I."/>
            <person name="Woyke T."/>
        </authorList>
    </citation>
    <scope>NUCLEOTIDE SEQUENCE [LARGE SCALE GENOMIC DNA]</scope>
    <source>
        <strain evidence="4 5">6</strain>
    </source>
</reference>
<dbReference type="HOGENOM" id="CLU_045466_2_1_9"/>
<dbReference type="GO" id="GO:0000036">
    <property type="term" value="F:acyl carrier activity"/>
    <property type="evidence" value="ECO:0007669"/>
    <property type="project" value="TreeGrafter"/>
</dbReference>
<dbReference type="STRING" id="633697.EubceDRAFT1_2045"/>